<comment type="caution">
    <text evidence="2">The sequence shown here is derived from an EMBL/GenBank/DDBJ whole genome shotgun (WGS) entry which is preliminary data.</text>
</comment>
<feature type="transmembrane region" description="Helical" evidence="1">
    <location>
        <begin position="89"/>
        <end position="108"/>
    </location>
</feature>
<proteinExistence type="predicted"/>
<gene>
    <name evidence="2" type="ORF">Ahy_A07g036790</name>
</gene>
<dbReference type="STRING" id="3818.A0A445CGZ7"/>
<name>A0A445CGZ7_ARAHY</name>
<accession>A0A445CGZ7</accession>
<sequence length="149" mass="15929">MPSPLSSRLASVIIVFSSFGTVAVVFWTQHLTVLSLASTATKVGFSVKKSRPKKTSTSSASHLVFNDDIQVANVNAVAYSNLRKTLADYTFLLLGAGEVGIGIAKLIALEISKQVGTGIAKLIALQISKQTKAPVEETRKKIWLVNSIL</sequence>
<protein>
    <submittedName>
        <fullName evidence="2">Uncharacterized protein</fullName>
    </submittedName>
</protein>
<keyword evidence="1" id="KW-1133">Transmembrane helix</keyword>
<keyword evidence="3" id="KW-1185">Reference proteome</keyword>
<keyword evidence="1" id="KW-0472">Membrane</keyword>
<keyword evidence="1" id="KW-0812">Transmembrane</keyword>
<evidence type="ECO:0000313" key="2">
    <source>
        <dbReference type="EMBL" id="RYR50202.1"/>
    </source>
</evidence>
<dbReference type="GO" id="GO:0004473">
    <property type="term" value="F:malate dehydrogenase (decarboxylating) (NADP+) activity"/>
    <property type="evidence" value="ECO:0007669"/>
    <property type="project" value="TreeGrafter"/>
</dbReference>
<dbReference type="PANTHER" id="PTHR23406:SF64">
    <property type="entry name" value="NADP-DEPENDENT MALIC ENZYME 3"/>
    <property type="match status" value="1"/>
</dbReference>
<dbReference type="GO" id="GO:0006108">
    <property type="term" value="P:malate metabolic process"/>
    <property type="evidence" value="ECO:0007669"/>
    <property type="project" value="TreeGrafter"/>
</dbReference>
<evidence type="ECO:0000313" key="3">
    <source>
        <dbReference type="Proteomes" id="UP000289738"/>
    </source>
</evidence>
<evidence type="ECO:0000256" key="1">
    <source>
        <dbReference type="SAM" id="Phobius"/>
    </source>
</evidence>
<dbReference type="GO" id="GO:0009507">
    <property type="term" value="C:chloroplast"/>
    <property type="evidence" value="ECO:0007669"/>
    <property type="project" value="TreeGrafter"/>
</dbReference>
<dbReference type="Proteomes" id="UP000289738">
    <property type="component" value="Chromosome A07"/>
</dbReference>
<dbReference type="PANTHER" id="PTHR23406">
    <property type="entry name" value="MALIC ENZYME-RELATED"/>
    <property type="match status" value="1"/>
</dbReference>
<dbReference type="Gene3D" id="3.40.50.720">
    <property type="entry name" value="NAD(P)-binding Rossmann-like Domain"/>
    <property type="match status" value="1"/>
</dbReference>
<feature type="transmembrane region" description="Helical" evidence="1">
    <location>
        <begin position="9"/>
        <end position="28"/>
    </location>
</feature>
<dbReference type="AlphaFoldDB" id="A0A445CGZ7"/>
<organism evidence="2 3">
    <name type="scientific">Arachis hypogaea</name>
    <name type="common">Peanut</name>
    <dbReference type="NCBI Taxonomy" id="3818"/>
    <lineage>
        <taxon>Eukaryota</taxon>
        <taxon>Viridiplantae</taxon>
        <taxon>Streptophyta</taxon>
        <taxon>Embryophyta</taxon>
        <taxon>Tracheophyta</taxon>
        <taxon>Spermatophyta</taxon>
        <taxon>Magnoliopsida</taxon>
        <taxon>eudicotyledons</taxon>
        <taxon>Gunneridae</taxon>
        <taxon>Pentapetalae</taxon>
        <taxon>rosids</taxon>
        <taxon>fabids</taxon>
        <taxon>Fabales</taxon>
        <taxon>Fabaceae</taxon>
        <taxon>Papilionoideae</taxon>
        <taxon>50 kb inversion clade</taxon>
        <taxon>dalbergioids sensu lato</taxon>
        <taxon>Dalbergieae</taxon>
        <taxon>Pterocarpus clade</taxon>
        <taxon>Arachis</taxon>
    </lineage>
</organism>
<dbReference type="EMBL" id="SDMP01000007">
    <property type="protein sequence ID" value="RYR50202.1"/>
    <property type="molecule type" value="Genomic_DNA"/>
</dbReference>
<reference evidence="2 3" key="1">
    <citation type="submission" date="2019-01" db="EMBL/GenBank/DDBJ databases">
        <title>Sequencing of cultivated peanut Arachis hypogaea provides insights into genome evolution and oil improvement.</title>
        <authorList>
            <person name="Chen X."/>
        </authorList>
    </citation>
    <scope>NUCLEOTIDE SEQUENCE [LARGE SCALE GENOMIC DNA]</scope>
    <source>
        <strain evidence="3">cv. Fuhuasheng</strain>
        <tissue evidence="2">Leaves</tissue>
    </source>
</reference>